<keyword evidence="2" id="KW-1277">Toxin-antitoxin system</keyword>
<dbReference type="GO" id="GO:0016787">
    <property type="term" value="F:hydrolase activity"/>
    <property type="evidence" value="ECO:0007669"/>
    <property type="project" value="UniProtKB-KW"/>
</dbReference>
<keyword evidence="4" id="KW-0255">Endonuclease</keyword>
<reference evidence="8 9" key="1">
    <citation type="submission" date="2016-10" db="EMBL/GenBank/DDBJ databases">
        <authorList>
            <person name="de Groot N.N."/>
        </authorList>
    </citation>
    <scope>NUCLEOTIDE SEQUENCE [LARGE SCALE GENOMIC DNA]</scope>
    <source>
        <strain evidence="8 9">DSM 2179</strain>
    </source>
</reference>
<dbReference type="STRING" id="84035.SAMN05660742_107113"/>
<keyword evidence="3" id="KW-0540">Nuclease</keyword>
<evidence type="ECO:0000256" key="1">
    <source>
        <dbReference type="ARBA" id="ARBA00006620"/>
    </source>
</evidence>
<dbReference type="RefSeq" id="WP_342741763.1">
    <property type="nucleotide sequence ID" value="NZ_FNZK01000007.1"/>
</dbReference>
<evidence type="ECO:0000256" key="7">
    <source>
        <dbReference type="ARBA" id="ARBA00023016"/>
    </source>
</evidence>
<gene>
    <name evidence="8" type="ORF">SAMN05660742_107113</name>
</gene>
<dbReference type="Proteomes" id="UP000199662">
    <property type="component" value="Unassembled WGS sequence"/>
</dbReference>
<dbReference type="GO" id="GO:0004519">
    <property type="term" value="F:endonuclease activity"/>
    <property type="evidence" value="ECO:0007669"/>
    <property type="project" value="UniProtKB-KW"/>
</dbReference>
<evidence type="ECO:0000256" key="2">
    <source>
        <dbReference type="ARBA" id="ARBA00022649"/>
    </source>
</evidence>
<dbReference type="SUPFAM" id="SSF54786">
    <property type="entry name" value="YcfA/nrd intein domain"/>
    <property type="match status" value="1"/>
</dbReference>
<protein>
    <submittedName>
        <fullName evidence="8">HicA toxin of toxin-antitoxin</fullName>
    </submittedName>
</protein>
<evidence type="ECO:0000313" key="9">
    <source>
        <dbReference type="Proteomes" id="UP000199662"/>
    </source>
</evidence>
<evidence type="ECO:0000256" key="4">
    <source>
        <dbReference type="ARBA" id="ARBA00022759"/>
    </source>
</evidence>
<evidence type="ECO:0000256" key="3">
    <source>
        <dbReference type="ARBA" id="ARBA00022722"/>
    </source>
</evidence>
<dbReference type="EMBL" id="FNZK01000007">
    <property type="protein sequence ID" value="SEJ43011.1"/>
    <property type="molecule type" value="Genomic_DNA"/>
</dbReference>
<dbReference type="InterPro" id="IPR012933">
    <property type="entry name" value="HicA_mRNA_interferase"/>
</dbReference>
<comment type="similarity">
    <text evidence="1">Belongs to the HicA mRNA interferase family.</text>
</comment>
<evidence type="ECO:0000256" key="6">
    <source>
        <dbReference type="ARBA" id="ARBA00022884"/>
    </source>
</evidence>
<name>A0A1H6YP03_9FIRM</name>
<dbReference type="Pfam" id="PF07927">
    <property type="entry name" value="HicA_toxin"/>
    <property type="match status" value="1"/>
</dbReference>
<keyword evidence="7" id="KW-0346">Stress response</keyword>
<evidence type="ECO:0000256" key="5">
    <source>
        <dbReference type="ARBA" id="ARBA00022801"/>
    </source>
</evidence>
<accession>A0A1H6YP03</accession>
<dbReference type="Gene3D" id="3.30.920.30">
    <property type="entry name" value="Hypothetical protein"/>
    <property type="match status" value="1"/>
</dbReference>
<dbReference type="AlphaFoldDB" id="A0A1H6YP03"/>
<keyword evidence="6" id="KW-0694">RNA-binding</keyword>
<sequence length="83" mass="9686">MVLLSQIEKLLQRIRNNPKSVRFEELEKILKKAGFKCRQPNGGSSHHSYTKPGIPMILTIPYKEPYVKEFYVKLVIKALEEKD</sequence>
<organism evidence="8 9">
    <name type="scientific">Propionispira arboris</name>
    <dbReference type="NCBI Taxonomy" id="84035"/>
    <lineage>
        <taxon>Bacteria</taxon>
        <taxon>Bacillati</taxon>
        <taxon>Bacillota</taxon>
        <taxon>Negativicutes</taxon>
        <taxon>Selenomonadales</taxon>
        <taxon>Selenomonadaceae</taxon>
        <taxon>Propionispira</taxon>
    </lineage>
</organism>
<keyword evidence="5" id="KW-0378">Hydrolase</keyword>
<proteinExistence type="inferred from homology"/>
<dbReference type="InterPro" id="IPR038570">
    <property type="entry name" value="HicA_sf"/>
</dbReference>
<dbReference type="GO" id="GO:0003729">
    <property type="term" value="F:mRNA binding"/>
    <property type="evidence" value="ECO:0007669"/>
    <property type="project" value="InterPro"/>
</dbReference>
<keyword evidence="9" id="KW-1185">Reference proteome</keyword>
<evidence type="ECO:0000313" key="8">
    <source>
        <dbReference type="EMBL" id="SEJ43011.1"/>
    </source>
</evidence>